<proteinExistence type="predicted"/>
<evidence type="ECO:0000313" key="2">
    <source>
        <dbReference type="Proteomes" id="UP000053989"/>
    </source>
</evidence>
<organism evidence="1 2">
    <name type="scientific">Scleroderma citrinum Foug A</name>
    <dbReference type="NCBI Taxonomy" id="1036808"/>
    <lineage>
        <taxon>Eukaryota</taxon>
        <taxon>Fungi</taxon>
        <taxon>Dikarya</taxon>
        <taxon>Basidiomycota</taxon>
        <taxon>Agaricomycotina</taxon>
        <taxon>Agaricomycetes</taxon>
        <taxon>Agaricomycetidae</taxon>
        <taxon>Boletales</taxon>
        <taxon>Sclerodermatineae</taxon>
        <taxon>Sclerodermataceae</taxon>
        <taxon>Scleroderma</taxon>
    </lineage>
</organism>
<dbReference type="EMBL" id="KN822060">
    <property type="protein sequence ID" value="KIM60564.1"/>
    <property type="molecule type" value="Genomic_DNA"/>
</dbReference>
<name>A0A0C3DWK7_9AGAM</name>
<dbReference type="Proteomes" id="UP000053989">
    <property type="component" value="Unassembled WGS sequence"/>
</dbReference>
<dbReference type="AlphaFoldDB" id="A0A0C3DWK7"/>
<gene>
    <name evidence="1" type="ORF">SCLCIDRAFT_935596</name>
</gene>
<accession>A0A0C3DWK7</accession>
<evidence type="ECO:0000313" key="1">
    <source>
        <dbReference type="EMBL" id="KIM60564.1"/>
    </source>
</evidence>
<sequence length="102" mass="11958">MSHPMLRPSQAQNIHCGRVYIRKWLTLDPCTIPYWNNFENSLFASLLSKKLGRKLLVCFVLKRSQRKLREYSAGFHGRFWSRFGKLLNAKTGTLARLDTRLC</sequence>
<keyword evidence="2" id="KW-1185">Reference proteome</keyword>
<reference evidence="1 2" key="1">
    <citation type="submission" date="2014-04" db="EMBL/GenBank/DDBJ databases">
        <authorList>
            <consortium name="DOE Joint Genome Institute"/>
            <person name="Kuo A."/>
            <person name="Kohler A."/>
            <person name="Nagy L.G."/>
            <person name="Floudas D."/>
            <person name="Copeland A."/>
            <person name="Barry K.W."/>
            <person name="Cichocki N."/>
            <person name="Veneault-Fourrey C."/>
            <person name="LaButti K."/>
            <person name="Lindquist E.A."/>
            <person name="Lipzen A."/>
            <person name="Lundell T."/>
            <person name="Morin E."/>
            <person name="Murat C."/>
            <person name="Sun H."/>
            <person name="Tunlid A."/>
            <person name="Henrissat B."/>
            <person name="Grigoriev I.V."/>
            <person name="Hibbett D.S."/>
            <person name="Martin F."/>
            <person name="Nordberg H.P."/>
            <person name="Cantor M.N."/>
            <person name="Hua S.X."/>
        </authorList>
    </citation>
    <scope>NUCLEOTIDE SEQUENCE [LARGE SCALE GENOMIC DNA]</scope>
    <source>
        <strain evidence="1 2">Foug A</strain>
    </source>
</reference>
<dbReference type="InParanoid" id="A0A0C3DWK7"/>
<reference evidence="2" key="2">
    <citation type="submission" date="2015-01" db="EMBL/GenBank/DDBJ databases">
        <title>Evolutionary Origins and Diversification of the Mycorrhizal Mutualists.</title>
        <authorList>
            <consortium name="DOE Joint Genome Institute"/>
            <consortium name="Mycorrhizal Genomics Consortium"/>
            <person name="Kohler A."/>
            <person name="Kuo A."/>
            <person name="Nagy L.G."/>
            <person name="Floudas D."/>
            <person name="Copeland A."/>
            <person name="Barry K.W."/>
            <person name="Cichocki N."/>
            <person name="Veneault-Fourrey C."/>
            <person name="LaButti K."/>
            <person name="Lindquist E.A."/>
            <person name="Lipzen A."/>
            <person name="Lundell T."/>
            <person name="Morin E."/>
            <person name="Murat C."/>
            <person name="Riley R."/>
            <person name="Ohm R."/>
            <person name="Sun H."/>
            <person name="Tunlid A."/>
            <person name="Henrissat B."/>
            <person name="Grigoriev I.V."/>
            <person name="Hibbett D.S."/>
            <person name="Martin F."/>
        </authorList>
    </citation>
    <scope>NUCLEOTIDE SEQUENCE [LARGE SCALE GENOMIC DNA]</scope>
    <source>
        <strain evidence="2">Foug A</strain>
    </source>
</reference>
<protein>
    <submittedName>
        <fullName evidence="1">Uncharacterized protein</fullName>
    </submittedName>
</protein>
<dbReference type="HOGENOM" id="CLU_2279163_0_0_1"/>